<sequence>MILKQKTLLMIAVSLLTACSGDALIKPQSWAQAVQTAESRDAHLRLANHYEEIAGTLEADAQEEREMLDQYLAKPWKYGKRIQDLKSQAEAMIRDLGKAAAESRHLADYHRQMAAEERD</sequence>
<dbReference type="Proteomes" id="UP000077857">
    <property type="component" value="Unassembled WGS sequence"/>
</dbReference>
<feature type="coiled-coil region" evidence="1">
    <location>
        <begin position="54"/>
        <end position="102"/>
    </location>
</feature>
<evidence type="ECO:0000256" key="1">
    <source>
        <dbReference type="SAM" id="Coils"/>
    </source>
</evidence>
<protein>
    <recommendedName>
        <fullName evidence="5">Lipoprotein</fullName>
    </recommendedName>
</protein>
<feature type="signal peptide" evidence="2">
    <location>
        <begin position="1"/>
        <end position="25"/>
    </location>
</feature>
<name>A0A177NBE3_9GAMM</name>
<keyword evidence="2" id="KW-0732">Signal</keyword>
<comment type="caution">
    <text evidence="3">The sequence shown here is derived from an EMBL/GenBank/DDBJ whole genome shotgun (WGS) entry which is preliminary data.</text>
</comment>
<dbReference type="PROSITE" id="PS51257">
    <property type="entry name" value="PROKAR_LIPOPROTEIN"/>
    <property type="match status" value="1"/>
</dbReference>
<accession>A0A177NBE3</accession>
<gene>
    <name evidence="3" type="ORF">A1507_14715</name>
</gene>
<feature type="chain" id="PRO_5008068970" description="Lipoprotein" evidence="2">
    <location>
        <begin position="26"/>
        <end position="119"/>
    </location>
</feature>
<evidence type="ECO:0000313" key="3">
    <source>
        <dbReference type="EMBL" id="OAI15151.1"/>
    </source>
</evidence>
<dbReference type="OrthoDB" id="5571980at2"/>
<evidence type="ECO:0000313" key="4">
    <source>
        <dbReference type="Proteomes" id="UP000077857"/>
    </source>
</evidence>
<dbReference type="AlphaFoldDB" id="A0A177NBE3"/>
<reference evidence="3 4" key="1">
    <citation type="submission" date="2016-03" db="EMBL/GenBank/DDBJ databases">
        <authorList>
            <person name="Ploux O."/>
        </authorList>
    </citation>
    <scope>NUCLEOTIDE SEQUENCE [LARGE SCALE GENOMIC DNA]</scope>
    <source>
        <strain evidence="3 4">R-45378</strain>
    </source>
</reference>
<organism evidence="3 4">
    <name type="scientific">Methylomonas koyamae</name>
    <dbReference type="NCBI Taxonomy" id="702114"/>
    <lineage>
        <taxon>Bacteria</taxon>
        <taxon>Pseudomonadati</taxon>
        <taxon>Pseudomonadota</taxon>
        <taxon>Gammaproteobacteria</taxon>
        <taxon>Methylococcales</taxon>
        <taxon>Methylococcaceae</taxon>
        <taxon>Methylomonas</taxon>
    </lineage>
</organism>
<dbReference type="RefSeq" id="WP_082877673.1">
    <property type="nucleotide sequence ID" value="NZ_LUUJ01000084.1"/>
</dbReference>
<proteinExistence type="predicted"/>
<evidence type="ECO:0000256" key="2">
    <source>
        <dbReference type="SAM" id="SignalP"/>
    </source>
</evidence>
<dbReference type="EMBL" id="LUUJ01000084">
    <property type="protein sequence ID" value="OAI15151.1"/>
    <property type="molecule type" value="Genomic_DNA"/>
</dbReference>
<keyword evidence="1" id="KW-0175">Coiled coil</keyword>
<evidence type="ECO:0008006" key="5">
    <source>
        <dbReference type="Google" id="ProtNLM"/>
    </source>
</evidence>